<dbReference type="EMBL" id="DF237017">
    <property type="protein sequence ID" value="GAQ81001.1"/>
    <property type="molecule type" value="Genomic_DNA"/>
</dbReference>
<feature type="compositionally biased region" description="Acidic residues" evidence="4">
    <location>
        <begin position="179"/>
        <end position="189"/>
    </location>
</feature>
<dbReference type="PROSITE" id="PS00678">
    <property type="entry name" value="WD_REPEATS_1"/>
    <property type="match status" value="1"/>
</dbReference>
<sequence>MEGPANMKRQLRQVPGSIGNETSEPLSSEQQRTPPPVATTSGQQDCGVVVQTSLGSKLPGGAIAHEMTVFLPGLLPPALLAEKQALYKSMFGSESGPAPSDQSSRLARFDAKYERSTEISEARENIHQGRCEVITQECHPFIYGSSANENGEVVAMTGASGYKRWAPHLMICRRRTEQDEAAEGDEEEERVQHGSAKLEKEEEEGETYGPGAGDKLFIDSFRNPGFWEPGSATCVDDEHGLVWACGDSRIKAFPFNDPELPCKRTLQAGGEVLGLAINEDRLYASVGNTIKYWKLGEIKEHKEDVSSGELTDYDSSMTEEEREEFEEKYENRLSSSMLDEGDIYDVEVTRGQPAHGSFDIPVTFKSLLALPTSVAASPSLAATRNRGTTLHVFDLERGKISTTFTGHKKQVVQISAAAGLPNLVASASWDASARVWDVRTGGAVCTLKDRSDESLWGVALVAAEGGYPFCFTGGRNESVLAWDLRMLRSLYELSTGNNHVSALFWTEPSQSLLAITSCPHLDDCGMGEYYEDVIDPENHGEPYRWPRPARHGVKDFPARWDAGNHLFIRYAFMRCPSQKVPQANQPWPNEPYDRRSWF</sequence>
<dbReference type="STRING" id="105231.A0A0U9HU72"/>
<name>A0A0U9HU72_KLENI</name>
<proteinExistence type="predicted"/>
<dbReference type="PANTHER" id="PTHR19846:SF0">
    <property type="entry name" value="PRE-MRNA PROCESSING FACTOR 4"/>
    <property type="match status" value="1"/>
</dbReference>
<dbReference type="PROSITE" id="PS50294">
    <property type="entry name" value="WD_REPEATS_REGION"/>
    <property type="match status" value="1"/>
</dbReference>
<dbReference type="PANTHER" id="PTHR19846">
    <property type="entry name" value="WD40 REPEAT PROTEIN"/>
    <property type="match status" value="1"/>
</dbReference>
<gene>
    <name evidence="5" type="ORF">KFL_000680170</name>
</gene>
<dbReference type="PROSITE" id="PS50082">
    <property type="entry name" value="WD_REPEATS_2"/>
    <property type="match status" value="1"/>
</dbReference>
<feature type="region of interest" description="Disordered" evidence="4">
    <location>
        <begin position="579"/>
        <end position="598"/>
    </location>
</feature>
<feature type="compositionally biased region" description="Polar residues" evidence="4">
    <location>
        <begin position="19"/>
        <end position="44"/>
    </location>
</feature>
<feature type="region of interest" description="Disordered" evidence="4">
    <location>
        <begin position="1"/>
        <end position="44"/>
    </location>
</feature>
<dbReference type="OrthoDB" id="548949at2759"/>
<keyword evidence="6" id="KW-1185">Reference proteome</keyword>
<dbReference type="InterPro" id="IPR001680">
    <property type="entry name" value="WD40_rpt"/>
</dbReference>
<organism evidence="5 6">
    <name type="scientific">Klebsormidium nitens</name>
    <name type="common">Green alga</name>
    <name type="synonym">Ulothrix nitens</name>
    <dbReference type="NCBI Taxonomy" id="105231"/>
    <lineage>
        <taxon>Eukaryota</taxon>
        <taxon>Viridiplantae</taxon>
        <taxon>Streptophyta</taxon>
        <taxon>Klebsormidiophyceae</taxon>
        <taxon>Klebsormidiales</taxon>
        <taxon>Klebsormidiaceae</taxon>
        <taxon>Klebsormidium</taxon>
    </lineage>
</organism>
<evidence type="ECO:0000256" key="4">
    <source>
        <dbReference type="SAM" id="MobiDB-lite"/>
    </source>
</evidence>
<feature type="compositionally biased region" description="Basic and acidic residues" evidence="4">
    <location>
        <begin position="190"/>
        <end position="200"/>
    </location>
</feature>
<evidence type="ECO:0000313" key="5">
    <source>
        <dbReference type="EMBL" id="GAQ81001.1"/>
    </source>
</evidence>
<dbReference type="InterPro" id="IPR015943">
    <property type="entry name" value="WD40/YVTN_repeat-like_dom_sf"/>
</dbReference>
<keyword evidence="2" id="KW-0677">Repeat</keyword>
<evidence type="ECO:0000256" key="1">
    <source>
        <dbReference type="ARBA" id="ARBA00022574"/>
    </source>
</evidence>
<evidence type="ECO:0000313" key="6">
    <source>
        <dbReference type="Proteomes" id="UP000054558"/>
    </source>
</evidence>
<evidence type="ECO:0000256" key="2">
    <source>
        <dbReference type="ARBA" id="ARBA00022737"/>
    </source>
</evidence>
<accession>A0A0U9HU72</accession>
<dbReference type="AlphaFoldDB" id="A0A0U9HU72"/>
<feature type="repeat" description="WD" evidence="3">
    <location>
        <begin position="404"/>
        <end position="446"/>
    </location>
</feature>
<evidence type="ECO:0000256" key="3">
    <source>
        <dbReference type="PROSITE-ProRule" id="PRU00221"/>
    </source>
</evidence>
<dbReference type="InterPro" id="IPR019775">
    <property type="entry name" value="WD40_repeat_CS"/>
</dbReference>
<dbReference type="OMA" id="IPAWATW"/>
<dbReference type="SUPFAM" id="SSF50978">
    <property type="entry name" value="WD40 repeat-like"/>
    <property type="match status" value="1"/>
</dbReference>
<dbReference type="InterPro" id="IPR036322">
    <property type="entry name" value="WD40_repeat_dom_sf"/>
</dbReference>
<reference evidence="5 6" key="1">
    <citation type="journal article" date="2014" name="Nat. Commun.">
        <title>Klebsormidium flaccidum genome reveals primary factors for plant terrestrial adaptation.</title>
        <authorList>
            <person name="Hori K."/>
            <person name="Maruyama F."/>
            <person name="Fujisawa T."/>
            <person name="Togashi T."/>
            <person name="Yamamoto N."/>
            <person name="Seo M."/>
            <person name="Sato S."/>
            <person name="Yamada T."/>
            <person name="Mori H."/>
            <person name="Tajima N."/>
            <person name="Moriyama T."/>
            <person name="Ikeuchi M."/>
            <person name="Watanabe M."/>
            <person name="Wada H."/>
            <person name="Kobayashi K."/>
            <person name="Saito M."/>
            <person name="Masuda T."/>
            <person name="Sasaki-Sekimoto Y."/>
            <person name="Mashiguchi K."/>
            <person name="Awai K."/>
            <person name="Shimojima M."/>
            <person name="Masuda S."/>
            <person name="Iwai M."/>
            <person name="Nobusawa T."/>
            <person name="Narise T."/>
            <person name="Kondo S."/>
            <person name="Saito H."/>
            <person name="Sato R."/>
            <person name="Murakawa M."/>
            <person name="Ihara Y."/>
            <person name="Oshima-Yamada Y."/>
            <person name="Ohtaka K."/>
            <person name="Satoh M."/>
            <person name="Sonobe K."/>
            <person name="Ishii M."/>
            <person name="Ohtani R."/>
            <person name="Kanamori-Sato M."/>
            <person name="Honoki R."/>
            <person name="Miyazaki D."/>
            <person name="Mochizuki H."/>
            <person name="Umetsu J."/>
            <person name="Higashi K."/>
            <person name="Shibata D."/>
            <person name="Kamiya Y."/>
            <person name="Sato N."/>
            <person name="Nakamura Y."/>
            <person name="Tabata S."/>
            <person name="Ida S."/>
            <person name="Kurokawa K."/>
            <person name="Ohta H."/>
        </authorList>
    </citation>
    <scope>NUCLEOTIDE SEQUENCE [LARGE SCALE GENOMIC DNA]</scope>
    <source>
        <strain evidence="5 6">NIES-2285</strain>
    </source>
</reference>
<dbReference type="Gene3D" id="2.130.10.10">
    <property type="entry name" value="YVTN repeat-like/Quinoprotein amine dehydrogenase"/>
    <property type="match status" value="1"/>
</dbReference>
<dbReference type="Proteomes" id="UP000054558">
    <property type="component" value="Unassembled WGS sequence"/>
</dbReference>
<keyword evidence="1 3" id="KW-0853">WD repeat</keyword>
<feature type="region of interest" description="Disordered" evidence="4">
    <location>
        <begin position="176"/>
        <end position="214"/>
    </location>
</feature>
<dbReference type="SMART" id="SM00320">
    <property type="entry name" value="WD40"/>
    <property type="match status" value="3"/>
</dbReference>
<protein>
    <submittedName>
        <fullName evidence="5">Uncharacterized protein</fullName>
    </submittedName>
</protein>